<dbReference type="GO" id="GO:0006355">
    <property type="term" value="P:regulation of DNA-templated transcription"/>
    <property type="evidence" value="ECO:0007669"/>
    <property type="project" value="InterPro"/>
</dbReference>
<evidence type="ECO:0000313" key="8">
    <source>
        <dbReference type="Proteomes" id="UP000452235"/>
    </source>
</evidence>
<evidence type="ECO:0000256" key="3">
    <source>
        <dbReference type="ARBA" id="ARBA00022833"/>
    </source>
</evidence>
<dbReference type="InterPro" id="IPR035965">
    <property type="entry name" value="PAS-like_dom_sf"/>
</dbReference>
<dbReference type="PROSITE" id="PS50114">
    <property type="entry name" value="GATA_ZN_FINGER_2"/>
    <property type="match status" value="1"/>
</dbReference>
<sequence length="384" mass="42811">MDLVAHHPTRGTALGQTATTTATLQDERHHLVQRSYALDTRPPAPSSTSLMSDISAMSVQTTNLIVSSASADEPGWPQRVIGEIQDLLLLLTPDRKILYVSPSCEAMTGYAPSELENEDLLRYIHNDDKSIFSSEMEECIATGRPLQCHFRFAKPDKSCRLLEAYGHPHVVSEKLRQTCNGVFLVCRPYPTKSCQLLDSFLEHKIENIRLHQRIAQLKEEEEEDLNGIQQISAQASGAVRRAPPPVAQDTYSGEENESSDSFTLDESDARAQAVEELAAEDMSHIEGIEVMTGLFYGEGERSQGLSTGLRQGRLIQCGMETITPDQQARTIQDSDRRKRLKGEYMCTDCGTSDSPEWRKGPDGPKTLCNACGLRWAKKEKKRQE</sequence>
<keyword evidence="2" id="KW-0863">Zinc-finger</keyword>
<gene>
    <name evidence="7" type="ORF">ATEIFO6365_0006038200</name>
</gene>
<dbReference type="SMART" id="SM00091">
    <property type="entry name" value="PAS"/>
    <property type="match status" value="1"/>
</dbReference>
<feature type="compositionally biased region" description="Acidic residues" evidence="6">
    <location>
        <begin position="252"/>
        <end position="265"/>
    </location>
</feature>
<dbReference type="Pfam" id="PF00320">
    <property type="entry name" value="GATA"/>
    <property type="match status" value="1"/>
</dbReference>
<dbReference type="InterPro" id="IPR000679">
    <property type="entry name" value="Znf_GATA"/>
</dbReference>
<dbReference type="PROSITE" id="PS50112">
    <property type="entry name" value="PAS"/>
    <property type="match status" value="1"/>
</dbReference>
<feature type="region of interest" description="Disordered" evidence="6">
    <location>
        <begin position="234"/>
        <end position="265"/>
    </location>
</feature>
<dbReference type="VEuPathDB" id="FungiDB:ATEG_03152"/>
<evidence type="ECO:0000256" key="6">
    <source>
        <dbReference type="SAM" id="MobiDB-lite"/>
    </source>
</evidence>
<dbReference type="CDD" id="cd00202">
    <property type="entry name" value="ZnF_GATA"/>
    <property type="match status" value="1"/>
</dbReference>
<dbReference type="Gene3D" id="3.30.50.10">
    <property type="entry name" value="Erythroid Transcription Factor GATA-1, subunit A"/>
    <property type="match status" value="1"/>
</dbReference>
<accession>A0A5M3Z1D5</accession>
<protein>
    <submittedName>
        <fullName evidence="7">GATA transcription factor LreB</fullName>
    </submittedName>
</protein>
<comment type="caution">
    <text evidence="7">The sequence shown here is derived from an EMBL/GenBank/DDBJ whole genome shotgun (WGS) entry which is preliminary data.</text>
</comment>
<keyword evidence="3" id="KW-0862">Zinc</keyword>
<evidence type="ECO:0000313" key="7">
    <source>
        <dbReference type="EMBL" id="GFF17045.1"/>
    </source>
</evidence>
<keyword evidence="8" id="KW-1185">Reference proteome</keyword>
<organism evidence="7 8">
    <name type="scientific">Aspergillus terreus</name>
    <dbReference type="NCBI Taxonomy" id="33178"/>
    <lineage>
        <taxon>Eukaryota</taxon>
        <taxon>Fungi</taxon>
        <taxon>Dikarya</taxon>
        <taxon>Ascomycota</taxon>
        <taxon>Pezizomycotina</taxon>
        <taxon>Eurotiomycetes</taxon>
        <taxon>Eurotiomycetidae</taxon>
        <taxon>Eurotiales</taxon>
        <taxon>Aspergillaceae</taxon>
        <taxon>Aspergillus</taxon>
        <taxon>Aspergillus subgen. Circumdati</taxon>
    </lineage>
</organism>
<keyword evidence="5" id="KW-0804">Transcription</keyword>
<dbReference type="Pfam" id="PF08447">
    <property type="entry name" value="PAS_3"/>
    <property type="match status" value="1"/>
</dbReference>
<proteinExistence type="predicted"/>
<evidence type="ECO:0000256" key="1">
    <source>
        <dbReference type="ARBA" id="ARBA00022723"/>
    </source>
</evidence>
<dbReference type="Proteomes" id="UP000452235">
    <property type="component" value="Unassembled WGS sequence"/>
</dbReference>
<dbReference type="NCBIfam" id="TIGR00229">
    <property type="entry name" value="sensory_box"/>
    <property type="match status" value="1"/>
</dbReference>
<dbReference type="SMART" id="SM00401">
    <property type="entry name" value="ZnF_GATA"/>
    <property type="match status" value="1"/>
</dbReference>
<dbReference type="InterPro" id="IPR013088">
    <property type="entry name" value="Znf_NHR/GATA"/>
</dbReference>
<keyword evidence="4" id="KW-0805">Transcription regulation</keyword>
<dbReference type="PANTHER" id="PTHR47172:SF24">
    <property type="entry name" value="GATA ZINC FINGER DOMAIN-CONTAINING PROTEIN 14-RELATED"/>
    <property type="match status" value="1"/>
</dbReference>
<name>A0A5M3Z1D5_ASPTE</name>
<dbReference type="GO" id="GO:0043565">
    <property type="term" value="F:sequence-specific DNA binding"/>
    <property type="evidence" value="ECO:0007669"/>
    <property type="project" value="InterPro"/>
</dbReference>
<evidence type="ECO:0000256" key="5">
    <source>
        <dbReference type="ARBA" id="ARBA00023163"/>
    </source>
</evidence>
<dbReference type="AlphaFoldDB" id="A0A5M3Z1D5"/>
<evidence type="ECO:0000256" key="2">
    <source>
        <dbReference type="ARBA" id="ARBA00022771"/>
    </source>
</evidence>
<dbReference type="Gene3D" id="3.30.450.20">
    <property type="entry name" value="PAS domain"/>
    <property type="match status" value="1"/>
</dbReference>
<dbReference type="InterPro" id="IPR013655">
    <property type="entry name" value="PAS_fold_3"/>
</dbReference>
<dbReference type="PANTHER" id="PTHR47172">
    <property type="entry name" value="OS01G0976800 PROTEIN"/>
    <property type="match status" value="1"/>
</dbReference>
<dbReference type="PROSITE" id="PS00344">
    <property type="entry name" value="GATA_ZN_FINGER_1"/>
    <property type="match status" value="1"/>
</dbReference>
<dbReference type="InterPro" id="IPR000014">
    <property type="entry name" value="PAS"/>
</dbReference>
<dbReference type="GO" id="GO:0008270">
    <property type="term" value="F:zinc ion binding"/>
    <property type="evidence" value="ECO:0007669"/>
    <property type="project" value="UniProtKB-KW"/>
</dbReference>
<keyword evidence="1" id="KW-0479">Metal-binding</keyword>
<dbReference type="EMBL" id="BLJY01000006">
    <property type="protein sequence ID" value="GFF17045.1"/>
    <property type="molecule type" value="Genomic_DNA"/>
</dbReference>
<evidence type="ECO:0000256" key="4">
    <source>
        <dbReference type="ARBA" id="ARBA00023015"/>
    </source>
</evidence>
<dbReference type="CDD" id="cd00130">
    <property type="entry name" value="PAS"/>
    <property type="match status" value="1"/>
</dbReference>
<reference evidence="7 8" key="1">
    <citation type="submission" date="2020-01" db="EMBL/GenBank/DDBJ databases">
        <title>Aspergillus terreus IFO 6365 whole genome shotgun sequence.</title>
        <authorList>
            <person name="Kanamasa S."/>
            <person name="Takahashi H."/>
        </authorList>
    </citation>
    <scope>NUCLEOTIDE SEQUENCE [LARGE SCALE GENOMIC DNA]</scope>
    <source>
        <strain evidence="7 8">IFO 6365</strain>
    </source>
</reference>
<dbReference type="OrthoDB" id="2162994at2759"/>
<dbReference type="SUPFAM" id="SSF55785">
    <property type="entry name" value="PYP-like sensor domain (PAS domain)"/>
    <property type="match status" value="1"/>
</dbReference>
<dbReference type="SUPFAM" id="SSF57716">
    <property type="entry name" value="Glucocorticoid receptor-like (DNA-binding domain)"/>
    <property type="match status" value="1"/>
</dbReference>